<organism evidence="13 14">
    <name type="scientific">Geomonas diazotrophica</name>
    <dbReference type="NCBI Taxonomy" id="2843197"/>
    <lineage>
        <taxon>Bacteria</taxon>
        <taxon>Pseudomonadati</taxon>
        <taxon>Thermodesulfobacteriota</taxon>
        <taxon>Desulfuromonadia</taxon>
        <taxon>Geobacterales</taxon>
        <taxon>Geobacteraceae</taxon>
        <taxon>Geomonas</taxon>
    </lineage>
</organism>
<dbReference type="PANTHER" id="PTHR33446:SF2">
    <property type="entry name" value="PROTEIN TONB"/>
    <property type="match status" value="1"/>
</dbReference>
<accession>A0ABX8JDJ2</accession>
<keyword evidence="9 11" id="KW-0472">Membrane</keyword>
<keyword evidence="7" id="KW-0653">Protein transport</keyword>
<evidence type="ECO:0000256" key="11">
    <source>
        <dbReference type="SAM" id="Phobius"/>
    </source>
</evidence>
<comment type="similarity">
    <text evidence="2">Belongs to the TonB family.</text>
</comment>
<dbReference type="InterPro" id="IPR051045">
    <property type="entry name" value="TonB-dependent_transducer"/>
</dbReference>
<name>A0ABX8JDJ2_9BACT</name>
<dbReference type="Proteomes" id="UP000683493">
    <property type="component" value="Chromosome"/>
</dbReference>
<evidence type="ECO:0000313" key="13">
    <source>
        <dbReference type="EMBL" id="QWV96081.1"/>
    </source>
</evidence>
<evidence type="ECO:0000256" key="4">
    <source>
        <dbReference type="ARBA" id="ARBA00022475"/>
    </source>
</evidence>
<dbReference type="InterPro" id="IPR037682">
    <property type="entry name" value="TonB_C"/>
</dbReference>
<dbReference type="InterPro" id="IPR006260">
    <property type="entry name" value="TonB/TolA_C"/>
</dbReference>
<dbReference type="EMBL" id="CP076724">
    <property type="protein sequence ID" value="QWV96081.1"/>
    <property type="molecule type" value="Genomic_DNA"/>
</dbReference>
<keyword evidence="14" id="KW-1185">Reference proteome</keyword>
<evidence type="ECO:0000256" key="3">
    <source>
        <dbReference type="ARBA" id="ARBA00022448"/>
    </source>
</evidence>
<keyword evidence="3" id="KW-0813">Transport</keyword>
<feature type="compositionally biased region" description="Pro residues" evidence="10">
    <location>
        <begin position="117"/>
        <end position="132"/>
    </location>
</feature>
<gene>
    <name evidence="13" type="ORF">KP005_11880</name>
</gene>
<dbReference type="NCBIfam" id="TIGR01352">
    <property type="entry name" value="tonB_Cterm"/>
    <property type="match status" value="1"/>
</dbReference>
<keyword evidence="8 11" id="KW-1133">Transmembrane helix</keyword>
<comment type="subcellular location">
    <subcellularLocation>
        <location evidence="1">Cell inner membrane</location>
        <topology evidence="1">Single-pass membrane protein</topology>
        <orientation evidence="1">Periplasmic side</orientation>
    </subcellularLocation>
</comment>
<dbReference type="PROSITE" id="PS52015">
    <property type="entry name" value="TONB_CTD"/>
    <property type="match status" value="1"/>
</dbReference>
<evidence type="ECO:0000256" key="6">
    <source>
        <dbReference type="ARBA" id="ARBA00022692"/>
    </source>
</evidence>
<protein>
    <submittedName>
        <fullName evidence="13">TonB family protein</fullName>
    </submittedName>
</protein>
<feature type="region of interest" description="Disordered" evidence="10">
    <location>
        <begin position="35"/>
        <end position="141"/>
    </location>
</feature>
<evidence type="ECO:0000256" key="5">
    <source>
        <dbReference type="ARBA" id="ARBA00022519"/>
    </source>
</evidence>
<evidence type="ECO:0000256" key="9">
    <source>
        <dbReference type="ARBA" id="ARBA00023136"/>
    </source>
</evidence>
<evidence type="ECO:0000256" key="2">
    <source>
        <dbReference type="ARBA" id="ARBA00006555"/>
    </source>
</evidence>
<feature type="compositionally biased region" description="Basic and acidic residues" evidence="10">
    <location>
        <begin position="62"/>
        <end position="98"/>
    </location>
</feature>
<proteinExistence type="inferred from homology"/>
<evidence type="ECO:0000259" key="12">
    <source>
        <dbReference type="PROSITE" id="PS52015"/>
    </source>
</evidence>
<keyword evidence="6 11" id="KW-0812">Transmembrane</keyword>
<keyword evidence="5" id="KW-0997">Cell inner membrane</keyword>
<keyword evidence="4" id="KW-1003">Cell membrane</keyword>
<evidence type="ECO:0000313" key="14">
    <source>
        <dbReference type="Proteomes" id="UP000683493"/>
    </source>
</evidence>
<sequence>MSDRYIEKNFLYLLALSLLFHVAVYLVIMIIPPEQPKTAPEPTMVDLTDLPDLTPQPQPQPPREKPEPKPEIRRYAEKPQRVVKEMAPKGRDEMDRMLPKTRPLPQSSRPAPAQRVPVPPQAAQPTQEPLPPGQGIFKPKTAQVPDRAKLFPSATRMARLEESYREKYRSEVEEGDTRFLNTDDIMFGSFLRRLETAIYGVWHYPQAALVRGIEGTTPVRITFNRRGEIVRVDMLESSGSKILDDEVLRTLNALGPIGSFPKGYTGETFKLIAFFHYGSGSGRLH</sequence>
<dbReference type="Pfam" id="PF03544">
    <property type="entry name" value="TonB_C"/>
    <property type="match status" value="1"/>
</dbReference>
<evidence type="ECO:0000256" key="8">
    <source>
        <dbReference type="ARBA" id="ARBA00022989"/>
    </source>
</evidence>
<evidence type="ECO:0000256" key="10">
    <source>
        <dbReference type="SAM" id="MobiDB-lite"/>
    </source>
</evidence>
<evidence type="ECO:0000256" key="7">
    <source>
        <dbReference type="ARBA" id="ARBA00022927"/>
    </source>
</evidence>
<feature type="transmembrane region" description="Helical" evidence="11">
    <location>
        <begin position="12"/>
        <end position="31"/>
    </location>
</feature>
<dbReference type="PANTHER" id="PTHR33446">
    <property type="entry name" value="PROTEIN TONB-RELATED"/>
    <property type="match status" value="1"/>
</dbReference>
<feature type="domain" description="TonB C-terminal" evidence="12">
    <location>
        <begin position="189"/>
        <end position="283"/>
    </location>
</feature>
<evidence type="ECO:0000256" key="1">
    <source>
        <dbReference type="ARBA" id="ARBA00004383"/>
    </source>
</evidence>
<reference evidence="13 14" key="1">
    <citation type="submission" date="2021-06" db="EMBL/GenBank/DDBJ databases">
        <title>Gemonas diversity in paddy soil.</title>
        <authorList>
            <person name="Liu G."/>
        </authorList>
    </citation>
    <scope>NUCLEOTIDE SEQUENCE [LARGE SCALE GENOMIC DNA]</scope>
    <source>
        <strain evidence="13 14">RG29</strain>
    </source>
</reference>